<name>A0A939FHL6_9ACTN</name>
<keyword evidence="3" id="KW-1185">Reference proteome</keyword>
<feature type="non-terminal residue" evidence="2">
    <location>
        <position position="1"/>
    </location>
</feature>
<dbReference type="InterPro" id="IPR018649">
    <property type="entry name" value="SHOCT"/>
</dbReference>
<evidence type="ECO:0000313" key="3">
    <source>
        <dbReference type="Proteomes" id="UP000664167"/>
    </source>
</evidence>
<sequence>ADIADRIRHLGELHRAGLVTDDEFSAKKAELLAEL</sequence>
<evidence type="ECO:0000259" key="1">
    <source>
        <dbReference type="Pfam" id="PF09851"/>
    </source>
</evidence>
<dbReference type="RefSeq" id="WP_206969117.1">
    <property type="nucleotide sequence ID" value="NZ_JAFLRJ010000569.1"/>
</dbReference>
<proteinExistence type="predicted"/>
<reference evidence="2" key="1">
    <citation type="submission" date="2021-03" db="EMBL/GenBank/DDBJ databases">
        <title>Streptomyces poriferae sp. nov., a novel marine sponge-derived Actinobacteria species with anti-MRSA activity.</title>
        <authorList>
            <person name="Sandoval-Powers M."/>
            <person name="Kralova S."/>
            <person name="Nguyen G.-S."/>
            <person name="Fawwal D."/>
            <person name="Degnes K."/>
            <person name="Klinkenberg G."/>
            <person name="Sletta H."/>
            <person name="Wentzel A."/>
            <person name="Liles M.R."/>
        </authorList>
    </citation>
    <scope>NUCLEOTIDE SEQUENCE</scope>
    <source>
        <strain evidence="2">DSM 41794</strain>
    </source>
</reference>
<dbReference type="Proteomes" id="UP000664167">
    <property type="component" value="Unassembled WGS sequence"/>
</dbReference>
<comment type="caution">
    <text evidence="2">The sequence shown here is derived from an EMBL/GenBank/DDBJ whole genome shotgun (WGS) entry which is preliminary data.</text>
</comment>
<dbReference type="AlphaFoldDB" id="A0A939FHL6"/>
<evidence type="ECO:0000313" key="2">
    <source>
        <dbReference type="EMBL" id="MBO0517290.1"/>
    </source>
</evidence>
<gene>
    <name evidence="2" type="ORF">J0695_36855</name>
</gene>
<protein>
    <submittedName>
        <fullName evidence="2">SHOCT domain-containing protein</fullName>
    </submittedName>
</protein>
<dbReference type="Pfam" id="PF09851">
    <property type="entry name" value="SHOCT"/>
    <property type="match status" value="1"/>
</dbReference>
<accession>A0A939FHL6</accession>
<feature type="domain" description="SHOCT" evidence="1">
    <location>
        <begin position="5"/>
        <end position="32"/>
    </location>
</feature>
<organism evidence="2 3">
    <name type="scientific">Streptomyces beijiangensis</name>
    <dbReference type="NCBI Taxonomy" id="163361"/>
    <lineage>
        <taxon>Bacteria</taxon>
        <taxon>Bacillati</taxon>
        <taxon>Actinomycetota</taxon>
        <taxon>Actinomycetes</taxon>
        <taxon>Kitasatosporales</taxon>
        <taxon>Streptomycetaceae</taxon>
        <taxon>Streptomyces</taxon>
    </lineage>
</organism>
<dbReference type="EMBL" id="JAFLRJ010000569">
    <property type="protein sequence ID" value="MBO0517290.1"/>
    <property type="molecule type" value="Genomic_DNA"/>
</dbReference>